<dbReference type="EMBL" id="GBRH01200573">
    <property type="protein sequence ID" value="JAD97322.1"/>
    <property type="molecule type" value="Transcribed_RNA"/>
</dbReference>
<reference evidence="1" key="1">
    <citation type="submission" date="2014-09" db="EMBL/GenBank/DDBJ databases">
        <authorList>
            <person name="Magalhaes I.L.F."/>
            <person name="Oliveira U."/>
            <person name="Santos F.R."/>
            <person name="Vidigal T.H.D.A."/>
            <person name="Brescovit A.D."/>
            <person name="Santos A.J."/>
        </authorList>
    </citation>
    <scope>NUCLEOTIDE SEQUENCE</scope>
    <source>
        <tissue evidence="1">Shoot tissue taken approximately 20 cm above the soil surface</tissue>
    </source>
</reference>
<reference evidence="1" key="2">
    <citation type="journal article" date="2015" name="Data Brief">
        <title>Shoot transcriptome of the giant reed, Arundo donax.</title>
        <authorList>
            <person name="Barrero R.A."/>
            <person name="Guerrero F.D."/>
            <person name="Moolhuijzen P."/>
            <person name="Goolsby J.A."/>
            <person name="Tidwell J."/>
            <person name="Bellgard S.E."/>
            <person name="Bellgard M.I."/>
        </authorList>
    </citation>
    <scope>NUCLEOTIDE SEQUENCE</scope>
    <source>
        <tissue evidence="1">Shoot tissue taken approximately 20 cm above the soil surface</tissue>
    </source>
</reference>
<dbReference type="AlphaFoldDB" id="A0A0A9EMP3"/>
<name>A0A0A9EMP3_ARUDO</name>
<evidence type="ECO:0000313" key="1">
    <source>
        <dbReference type="EMBL" id="JAD97322.1"/>
    </source>
</evidence>
<sequence length="82" mass="9287">MSPFEQSPSWKMDCFSAGILAKLQTWMERAQGSLRPPGSTYIDHTTEVSLSEQVKASIRIEEALRNSPKISSRKKLILFPFT</sequence>
<accession>A0A0A9EMP3</accession>
<protein>
    <submittedName>
        <fullName evidence="1">Uncharacterized protein</fullName>
    </submittedName>
</protein>
<proteinExistence type="predicted"/>
<organism evidence="1">
    <name type="scientific">Arundo donax</name>
    <name type="common">Giant reed</name>
    <name type="synonym">Donax arundinaceus</name>
    <dbReference type="NCBI Taxonomy" id="35708"/>
    <lineage>
        <taxon>Eukaryota</taxon>
        <taxon>Viridiplantae</taxon>
        <taxon>Streptophyta</taxon>
        <taxon>Embryophyta</taxon>
        <taxon>Tracheophyta</taxon>
        <taxon>Spermatophyta</taxon>
        <taxon>Magnoliopsida</taxon>
        <taxon>Liliopsida</taxon>
        <taxon>Poales</taxon>
        <taxon>Poaceae</taxon>
        <taxon>PACMAD clade</taxon>
        <taxon>Arundinoideae</taxon>
        <taxon>Arundineae</taxon>
        <taxon>Arundo</taxon>
    </lineage>
</organism>